<evidence type="ECO:0000313" key="3">
    <source>
        <dbReference type="EMBL" id="MBO0350994.1"/>
    </source>
</evidence>
<evidence type="ECO:0000256" key="1">
    <source>
        <dbReference type="SAM" id="MobiDB-lite"/>
    </source>
</evidence>
<evidence type="ECO:0000313" key="4">
    <source>
        <dbReference type="Proteomes" id="UP000664844"/>
    </source>
</evidence>
<evidence type="ECO:0000256" key="2">
    <source>
        <dbReference type="SAM" id="Phobius"/>
    </source>
</evidence>
<dbReference type="EMBL" id="JAFLQW010000480">
    <property type="protein sequence ID" value="MBO0350994.1"/>
    <property type="molecule type" value="Genomic_DNA"/>
</dbReference>
<sequence>MQRRSQFKSTESGLTLIECLAAIIIFTMAITAVTPPIMLSMAARVRAHNAEKAMHLAQGEVDRVRVLLEALAAEQDATKLVQLKQQLPPLATGNRPQGAAAPTGTTSTCKSNSPPTAADTACLEADSNFGIQTFITNRQDDTNGVPVALWVGVRVYTAGAFSGGGTLTKNPASLAFSAANNMGSAPLAVQYAPLIVSDLPDGLSAEKYRDLLKE</sequence>
<reference evidence="3 4" key="1">
    <citation type="submission" date="2021-03" db="EMBL/GenBank/DDBJ databases">
        <title>Metabolic Capacity of the Antarctic Cyanobacterium Phormidium pseudopriestleyi that Sustains Oxygenic Photosynthesis in the Presence of Hydrogen Sulfide.</title>
        <authorList>
            <person name="Lumian J.E."/>
            <person name="Jungblut A.D."/>
            <person name="Dillon M.L."/>
            <person name="Hawes I."/>
            <person name="Doran P.T."/>
            <person name="Mackey T.J."/>
            <person name="Dick G.J."/>
            <person name="Grettenberger C.L."/>
            <person name="Sumner D.Y."/>
        </authorList>
    </citation>
    <scope>NUCLEOTIDE SEQUENCE [LARGE SCALE GENOMIC DNA]</scope>
    <source>
        <strain evidence="3 4">FRX01</strain>
    </source>
</reference>
<proteinExistence type="predicted"/>
<dbReference type="Proteomes" id="UP000664844">
    <property type="component" value="Unassembled WGS sequence"/>
</dbReference>
<name>A0ABS3FVH9_9CYAN</name>
<keyword evidence="2" id="KW-0472">Membrane</keyword>
<feature type="region of interest" description="Disordered" evidence="1">
    <location>
        <begin position="88"/>
        <end position="117"/>
    </location>
</feature>
<keyword evidence="2" id="KW-1133">Transmembrane helix</keyword>
<keyword evidence="4" id="KW-1185">Reference proteome</keyword>
<accession>A0ABS3FVH9</accession>
<gene>
    <name evidence="3" type="ORF">J0895_18355</name>
</gene>
<feature type="compositionally biased region" description="Polar residues" evidence="1">
    <location>
        <begin position="103"/>
        <end position="115"/>
    </location>
</feature>
<keyword evidence="2" id="KW-0812">Transmembrane</keyword>
<organism evidence="3 4">
    <name type="scientific">Phormidium pseudopriestleyi FRX01</name>
    <dbReference type="NCBI Taxonomy" id="1759528"/>
    <lineage>
        <taxon>Bacteria</taxon>
        <taxon>Bacillati</taxon>
        <taxon>Cyanobacteriota</taxon>
        <taxon>Cyanophyceae</taxon>
        <taxon>Oscillatoriophycideae</taxon>
        <taxon>Oscillatoriales</taxon>
        <taxon>Oscillatoriaceae</taxon>
        <taxon>Phormidium</taxon>
    </lineage>
</organism>
<feature type="transmembrane region" description="Helical" evidence="2">
    <location>
        <begin position="12"/>
        <end position="33"/>
    </location>
</feature>
<dbReference type="RefSeq" id="WP_207089455.1">
    <property type="nucleotide sequence ID" value="NZ_JAFLQW010000480.1"/>
</dbReference>
<protein>
    <submittedName>
        <fullName evidence="3">Type II secretion system protein</fullName>
    </submittedName>
</protein>
<comment type="caution">
    <text evidence="3">The sequence shown here is derived from an EMBL/GenBank/DDBJ whole genome shotgun (WGS) entry which is preliminary data.</text>
</comment>